<organism evidence="4 5">
    <name type="scientific">Thioclava kandeliae</name>
    <dbReference type="NCBI Taxonomy" id="3070818"/>
    <lineage>
        <taxon>Bacteria</taxon>
        <taxon>Pseudomonadati</taxon>
        <taxon>Pseudomonadota</taxon>
        <taxon>Alphaproteobacteria</taxon>
        <taxon>Rhodobacterales</taxon>
        <taxon>Paracoccaceae</taxon>
        <taxon>Thioclava</taxon>
    </lineage>
</organism>
<dbReference type="CDD" id="cd08946">
    <property type="entry name" value="SDR_e"/>
    <property type="match status" value="1"/>
</dbReference>
<dbReference type="EMBL" id="JAYWLC010000016">
    <property type="protein sequence ID" value="MER5173198.1"/>
    <property type="molecule type" value="Genomic_DNA"/>
</dbReference>
<comment type="caution">
    <text evidence="4">The sequence shown here is derived from an EMBL/GenBank/DDBJ whole genome shotgun (WGS) entry which is preliminary data.</text>
</comment>
<evidence type="ECO:0000256" key="1">
    <source>
        <dbReference type="ARBA" id="ARBA00005125"/>
    </source>
</evidence>
<evidence type="ECO:0000313" key="5">
    <source>
        <dbReference type="Proteomes" id="UP001438953"/>
    </source>
</evidence>
<feature type="domain" description="NAD-dependent epimerase/dehydratase" evidence="3">
    <location>
        <begin position="10"/>
        <end position="256"/>
    </location>
</feature>
<dbReference type="PANTHER" id="PTHR43000">
    <property type="entry name" value="DTDP-D-GLUCOSE 4,6-DEHYDRATASE-RELATED"/>
    <property type="match status" value="1"/>
</dbReference>
<protein>
    <submittedName>
        <fullName evidence="4">NAD(P)-dependent oxidoreductase</fullName>
    </submittedName>
</protein>
<evidence type="ECO:0000259" key="3">
    <source>
        <dbReference type="Pfam" id="PF01370"/>
    </source>
</evidence>
<dbReference type="RefSeq" id="WP_350938481.1">
    <property type="nucleotide sequence ID" value="NZ_JAYWLC010000016.1"/>
</dbReference>
<accession>A0ABV1SJX7</accession>
<evidence type="ECO:0000256" key="2">
    <source>
        <dbReference type="ARBA" id="ARBA00007637"/>
    </source>
</evidence>
<sequence>MPITPRTPAIAIIGGAGFIGLACAEAARAMGCRVALLDLAPPPAGWLTHPALAGASFHPCDLRDPASLQTALAEAQPDLVLHLAALTPDAAQIRQSADRIVALNVAGIATAMTAAADFGIPRFAMTSSVALYGTKGPWPEQSTLTEDGPLCPDSLYGLTRGAAEDLARLLAPEFGLSLQILRLGPVFGPWERAGATRPNLSPHAQIEALAQDGLPATLPHEMRADWLYSRDAGEIIAGLLCLWPETGTDGTVFNIGAGQLSSPADWAALTGLPPVRIDAHAPSVTARMAQGRPPLDTVRSLRALQRPAASRSLAAAAEDYLRWRADFPDTDTPETVYARF</sequence>
<comment type="pathway">
    <text evidence="1">Bacterial outer membrane biogenesis; LPS O-antigen biosynthesis.</text>
</comment>
<dbReference type="InterPro" id="IPR036291">
    <property type="entry name" value="NAD(P)-bd_dom_sf"/>
</dbReference>
<dbReference type="SUPFAM" id="SSF51735">
    <property type="entry name" value="NAD(P)-binding Rossmann-fold domains"/>
    <property type="match status" value="1"/>
</dbReference>
<keyword evidence="5" id="KW-1185">Reference proteome</keyword>
<dbReference type="Proteomes" id="UP001438953">
    <property type="component" value="Unassembled WGS sequence"/>
</dbReference>
<name>A0ABV1SJX7_9RHOB</name>
<dbReference type="PROSITE" id="PS51257">
    <property type="entry name" value="PROKAR_LIPOPROTEIN"/>
    <property type="match status" value="1"/>
</dbReference>
<gene>
    <name evidence="4" type="ORF">VSX56_15620</name>
</gene>
<evidence type="ECO:0000313" key="4">
    <source>
        <dbReference type="EMBL" id="MER5173198.1"/>
    </source>
</evidence>
<reference evidence="4 5" key="1">
    <citation type="submission" date="2024-06" db="EMBL/GenBank/DDBJ databases">
        <title>Thioclava kandeliae sp. nov. from a rhizosphere soil sample of Kandelia candel in a mangrove.</title>
        <authorList>
            <person name="Mu T."/>
        </authorList>
    </citation>
    <scope>NUCLEOTIDE SEQUENCE [LARGE SCALE GENOMIC DNA]</scope>
    <source>
        <strain evidence="4 5">CPCC 100088</strain>
    </source>
</reference>
<proteinExistence type="inferred from homology"/>
<dbReference type="InterPro" id="IPR001509">
    <property type="entry name" value="Epimerase_deHydtase"/>
</dbReference>
<comment type="similarity">
    <text evidence="2">Belongs to the NAD(P)-dependent epimerase/dehydratase family.</text>
</comment>
<dbReference type="Pfam" id="PF01370">
    <property type="entry name" value="Epimerase"/>
    <property type="match status" value="1"/>
</dbReference>
<dbReference type="Gene3D" id="3.40.50.720">
    <property type="entry name" value="NAD(P)-binding Rossmann-like Domain"/>
    <property type="match status" value="1"/>
</dbReference>